<sequence length="522" mass="56580">MSPSQSELRTTGHDAPSGLEPLLMHATDSAAQRTRPIGKFSGRAGVRWGPEPIDTRRPLVVRFRGREYRWWIAVLSLYAASRLLSTTFMLTLYLVATAAHWPFASQRENPTFFTFSGSWDSSFYRRIAETGYPTILPTDPTGSILPNPWAFLPVFPWIVRVITVATGLEFYPAGVFVATLAGAGAALTLFRLVAARASTHGAIWATAFFCFSPVAFILQTAYAESLFFLFVFAALWGMIARRYWLVLPIGVLAAFTRPGALAIPLALAIIGVVRLRQSRRMARPRHPAGMTRVAMCEHSDPTGQSCSPGSVGQSCLLGPAGQSCSPDSVGQSCSPDSVGQSRSLDSGSRSHLPDRLPVRDIVAITTTGLVTAVAGLGWPVIAAAVTGVPDAYLRTELSWWTGFVGHVSFVPLTPWFIFANTYLGIGGILLVASVLAGLCWLLTRRSVRVLGVEIVGFSSAYLLYLIAVFLPQQSTFRLLMPLAPLGAARGLTEYRAPRRALLFGGMALQPVALVLLWFVGYP</sequence>
<evidence type="ECO:0000256" key="8">
    <source>
        <dbReference type="ARBA" id="ARBA00022989"/>
    </source>
</evidence>
<evidence type="ECO:0000256" key="3">
    <source>
        <dbReference type="ARBA" id="ARBA00022502"/>
    </source>
</evidence>
<dbReference type="PANTHER" id="PTHR12468">
    <property type="entry name" value="GPI MANNOSYLTRANSFERASE 2"/>
    <property type="match status" value="1"/>
</dbReference>
<accession>A0A2A6FNS3</accession>
<evidence type="ECO:0000313" key="12">
    <source>
        <dbReference type="EMBL" id="PDQ34251.1"/>
    </source>
</evidence>
<comment type="subcellular location">
    <subcellularLocation>
        <location evidence="1">Endoplasmic reticulum membrane</location>
        <topology evidence="1">Multi-pass membrane protein</topology>
    </subcellularLocation>
</comment>
<feature type="transmembrane region" description="Helical" evidence="11">
    <location>
        <begin position="175"/>
        <end position="195"/>
    </location>
</feature>
<keyword evidence="5" id="KW-0808">Transferase</keyword>
<dbReference type="PANTHER" id="PTHR12468:SF2">
    <property type="entry name" value="GPI MANNOSYLTRANSFERASE 2"/>
    <property type="match status" value="1"/>
</dbReference>
<feature type="transmembrane region" description="Helical" evidence="11">
    <location>
        <begin position="500"/>
        <end position="519"/>
    </location>
</feature>
<dbReference type="EMBL" id="NAEP01000059">
    <property type="protein sequence ID" value="PDQ34251.1"/>
    <property type="molecule type" value="Genomic_DNA"/>
</dbReference>
<comment type="pathway">
    <text evidence="2">Glycolipid biosynthesis; glycosylphosphatidylinositol-anchor biosynthesis.</text>
</comment>
<dbReference type="GO" id="GO:0004376">
    <property type="term" value="F:GPI mannosyltransferase activity"/>
    <property type="evidence" value="ECO:0007669"/>
    <property type="project" value="InterPro"/>
</dbReference>
<dbReference type="GO" id="GO:0031501">
    <property type="term" value="C:mannosyltransferase complex"/>
    <property type="evidence" value="ECO:0007669"/>
    <property type="project" value="TreeGrafter"/>
</dbReference>
<dbReference type="UniPathway" id="UPA00196"/>
<feature type="transmembrane region" description="Helical" evidence="11">
    <location>
        <begin position="70"/>
        <end position="96"/>
    </location>
</feature>
<evidence type="ECO:0000256" key="5">
    <source>
        <dbReference type="ARBA" id="ARBA00022679"/>
    </source>
</evidence>
<evidence type="ECO:0000256" key="4">
    <source>
        <dbReference type="ARBA" id="ARBA00022676"/>
    </source>
</evidence>
<keyword evidence="4" id="KW-0328">Glycosyltransferase</keyword>
<dbReference type="InterPro" id="IPR007315">
    <property type="entry name" value="PIG-V/Gpi18"/>
</dbReference>
<feature type="transmembrane region" description="Helical" evidence="11">
    <location>
        <begin position="361"/>
        <end position="385"/>
    </location>
</feature>
<keyword evidence="8 11" id="KW-1133">Transmembrane helix</keyword>
<comment type="caution">
    <text evidence="12">The sequence shown here is derived from an EMBL/GenBank/DDBJ whole genome shotgun (WGS) entry which is preliminary data.</text>
</comment>
<protein>
    <recommendedName>
        <fullName evidence="14">Glycosyltransferase RgtA/B/C/D-like domain-containing protein</fullName>
    </recommendedName>
</protein>
<evidence type="ECO:0000256" key="7">
    <source>
        <dbReference type="ARBA" id="ARBA00022824"/>
    </source>
</evidence>
<feature type="transmembrane region" description="Helical" evidence="11">
    <location>
        <begin position="449"/>
        <end position="470"/>
    </location>
</feature>
<name>A0A2A6FNS3_9MICO</name>
<evidence type="ECO:0000256" key="9">
    <source>
        <dbReference type="ARBA" id="ARBA00023136"/>
    </source>
</evidence>
<feature type="transmembrane region" description="Helical" evidence="11">
    <location>
        <begin position="425"/>
        <end position="443"/>
    </location>
</feature>
<evidence type="ECO:0000256" key="11">
    <source>
        <dbReference type="SAM" id="Phobius"/>
    </source>
</evidence>
<dbReference type="GO" id="GO:0000009">
    <property type="term" value="F:alpha-1,6-mannosyltransferase activity"/>
    <property type="evidence" value="ECO:0007669"/>
    <property type="project" value="InterPro"/>
</dbReference>
<gene>
    <name evidence="12" type="ORF">B5766_12480</name>
</gene>
<evidence type="ECO:0008006" key="14">
    <source>
        <dbReference type="Google" id="ProtNLM"/>
    </source>
</evidence>
<feature type="transmembrane region" description="Helical" evidence="11">
    <location>
        <begin position="225"/>
        <end position="244"/>
    </location>
</feature>
<evidence type="ECO:0000256" key="6">
    <source>
        <dbReference type="ARBA" id="ARBA00022692"/>
    </source>
</evidence>
<dbReference type="Pfam" id="PF04188">
    <property type="entry name" value="Mannosyl_trans2"/>
    <property type="match status" value="1"/>
</dbReference>
<feature type="compositionally biased region" description="Polar residues" evidence="10">
    <location>
        <begin position="327"/>
        <end position="349"/>
    </location>
</feature>
<dbReference type="Proteomes" id="UP000219994">
    <property type="component" value="Unassembled WGS sequence"/>
</dbReference>
<proteinExistence type="predicted"/>
<keyword evidence="9 11" id="KW-0472">Membrane</keyword>
<dbReference type="GO" id="GO:0016020">
    <property type="term" value="C:membrane"/>
    <property type="evidence" value="ECO:0007669"/>
    <property type="project" value="GOC"/>
</dbReference>
<organism evidence="12 13">
    <name type="scientific">Candidatus Lumbricidiphila eiseniae</name>
    <dbReference type="NCBI Taxonomy" id="1969409"/>
    <lineage>
        <taxon>Bacteria</taxon>
        <taxon>Bacillati</taxon>
        <taxon>Actinomycetota</taxon>
        <taxon>Actinomycetes</taxon>
        <taxon>Micrococcales</taxon>
        <taxon>Microbacteriaceae</taxon>
        <taxon>Candidatus Lumbricidiphila</taxon>
    </lineage>
</organism>
<evidence type="ECO:0000256" key="10">
    <source>
        <dbReference type="SAM" id="MobiDB-lite"/>
    </source>
</evidence>
<keyword evidence="3" id="KW-0337">GPI-anchor biosynthesis</keyword>
<evidence type="ECO:0000256" key="1">
    <source>
        <dbReference type="ARBA" id="ARBA00004477"/>
    </source>
</evidence>
<reference evidence="13" key="1">
    <citation type="submission" date="2017-03" db="EMBL/GenBank/DDBJ databases">
        <authorList>
            <person name="Lund M.B."/>
        </authorList>
    </citation>
    <scope>NUCLEOTIDE SEQUENCE [LARGE SCALE GENOMIC DNA]</scope>
</reference>
<dbReference type="GO" id="GO:0006506">
    <property type="term" value="P:GPI anchor biosynthetic process"/>
    <property type="evidence" value="ECO:0007669"/>
    <property type="project" value="UniProtKB-UniPathway"/>
</dbReference>
<keyword evidence="6 11" id="KW-0812">Transmembrane</keyword>
<feature type="region of interest" description="Disordered" evidence="10">
    <location>
        <begin position="327"/>
        <end position="351"/>
    </location>
</feature>
<keyword evidence="7" id="KW-0256">Endoplasmic reticulum</keyword>
<feature type="transmembrane region" description="Helical" evidence="11">
    <location>
        <begin position="250"/>
        <end position="275"/>
    </location>
</feature>
<dbReference type="AlphaFoldDB" id="A0A2A6FNS3"/>
<evidence type="ECO:0000256" key="2">
    <source>
        <dbReference type="ARBA" id="ARBA00004687"/>
    </source>
</evidence>
<evidence type="ECO:0000313" key="13">
    <source>
        <dbReference type="Proteomes" id="UP000219994"/>
    </source>
</evidence>